<dbReference type="PROSITE" id="PS50304">
    <property type="entry name" value="TUDOR"/>
    <property type="match status" value="1"/>
</dbReference>
<organism evidence="2">
    <name type="scientific">Anoplophora glabripennis</name>
    <name type="common">Asian longhorn beetle</name>
    <name type="synonym">Anoplophora nobilis</name>
    <dbReference type="NCBI Taxonomy" id="217634"/>
    <lineage>
        <taxon>Eukaryota</taxon>
        <taxon>Metazoa</taxon>
        <taxon>Ecdysozoa</taxon>
        <taxon>Arthropoda</taxon>
        <taxon>Hexapoda</taxon>
        <taxon>Insecta</taxon>
        <taxon>Pterygota</taxon>
        <taxon>Neoptera</taxon>
        <taxon>Endopterygota</taxon>
        <taxon>Coleoptera</taxon>
        <taxon>Polyphaga</taxon>
        <taxon>Cucujiformia</taxon>
        <taxon>Chrysomeloidea</taxon>
        <taxon>Cerambycidae</taxon>
        <taxon>Lamiinae</taxon>
        <taxon>Lamiini</taxon>
        <taxon>Anoplophora</taxon>
    </lineage>
</organism>
<dbReference type="PANTHER" id="PTHR16442">
    <property type="entry name" value="RING FINGER PROTEIN 17"/>
    <property type="match status" value="1"/>
</dbReference>
<accession>V5I9T5</accession>
<evidence type="ECO:0000259" key="1">
    <source>
        <dbReference type="PROSITE" id="PS50304"/>
    </source>
</evidence>
<dbReference type="AlphaFoldDB" id="V5I9T5"/>
<feature type="non-terminal residue" evidence="2">
    <location>
        <position position="583"/>
    </location>
</feature>
<dbReference type="SUPFAM" id="SSF50199">
    <property type="entry name" value="Staphylococcal nuclease"/>
    <property type="match status" value="1"/>
</dbReference>
<proteinExistence type="predicted"/>
<dbReference type="Pfam" id="PF00567">
    <property type="entry name" value="TUDOR"/>
    <property type="match status" value="1"/>
</dbReference>
<name>V5I9T5_ANOGL</name>
<dbReference type="SUPFAM" id="SSF63748">
    <property type="entry name" value="Tudor/PWWP/MBT"/>
    <property type="match status" value="1"/>
</dbReference>
<sequence length="583" mass="66849">ASNGNSDQLSDHSYDLQLPEVHLHSIKISLLPEDHPLSIINRLKAESELKIQSFLDDELFIDVESNDQESVNVHGTETENESVLQESTTTCTNPFLKDLNGIADTEIDMTKLNPNNPFLHFLQDDDKSSTGSSSSTVYESPIVVTQHSWTSFNDITAETISQLGKSLRSSSSCTSSIKMSDDYRSCSTQTSDQQNKAIQVIFVDYGTMTKVPAKGLCFLHIKFSELEAQAIRCRLANVFPLEEGAPWTREACRAFRKMTIHRCITAKISHINRKEQYLEVYLADVTEEDNSFYINDKLVKEGFAQQHHKERRQHIIAPLFTPIVKYLHLFPTFLELEHGQAPSTAEMEVFHKCNVPINFLYPQYFCVDHSHEETIIKVSEEFHEKYCIKEKRRIPYSQYFDSEMFKTQELDLSIFGKLQNEIVHFLEKSVTGDHSCINCEDFVDADEDLKQEQESYPTDLNLLAEQLKQLNTKEKETVNVLKKDLIVTEDIMKDINNICKFEAPGEIPTNEPEPCHNTDRRSNLDFIKREQQDNAKCSMLYESKESVNCPVVKMESLNDSNDMESNIDLSNHLLCTMTFEDSP</sequence>
<dbReference type="PANTHER" id="PTHR16442:SF1">
    <property type="entry name" value="RING FINGER PROTEIN 17"/>
    <property type="match status" value="1"/>
</dbReference>
<dbReference type="InterPro" id="IPR002999">
    <property type="entry name" value="Tudor"/>
</dbReference>
<dbReference type="InterPro" id="IPR035437">
    <property type="entry name" value="SNase_OB-fold_sf"/>
</dbReference>
<feature type="domain" description="Tudor" evidence="1">
    <location>
        <begin position="166"/>
        <end position="226"/>
    </location>
</feature>
<evidence type="ECO:0000313" key="2">
    <source>
        <dbReference type="EMBL" id="JAB66091.1"/>
    </source>
</evidence>
<feature type="non-terminal residue" evidence="2">
    <location>
        <position position="1"/>
    </location>
</feature>
<reference evidence="2" key="1">
    <citation type="submission" date="2013-07" db="EMBL/GenBank/DDBJ databases">
        <title>Midgut Transcriptome Profiling of Anoplphora glabripennis, a Lignocellulose Degrading, Wood-Boring Cerambycid.</title>
        <authorList>
            <person name="Scully E.D."/>
            <person name="Hoover K."/>
            <person name="Carlson J.E."/>
            <person name="Tien M."/>
            <person name="Geib S.M."/>
        </authorList>
    </citation>
    <scope>NUCLEOTIDE SEQUENCE</scope>
</reference>
<dbReference type="EMBL" id="GALX01002375">
    <property type="protein sequence ID" value="JAB66091.1"/>
    <property type="molecule type" value="Transcribed_RNA"/>
</dbReference>
<dbReference type="GO" id="GO:0005737">
    <property type="term" value="C:cytoplasm"/>
    <property type="evidence" value="ECO:0007669"/>
    <property type="project" value="UniProtKB-ARBA"/>
</dbReference>
<protein>
    <submittedName>
        <fullName evidence="2">Tudor domain-containing protein</fullName>
    </submittedName>
</protein>
<gene>
    <name evidence="2" type="primary">TDRD5</name>
</gene>
<dbReference type="Gene3D" id="2.40.50.90">
    <property type="match status" value="1"/>
</dbReference>